<gene>
    <name evidence="1" type="ORF">GOB87_00355</name>
</gene>
<evidence type="ECO:0000313" key="2">
    <source>
        <dbReference type="Proteomes" id="UP000597459"/>
    </source>
</evidence>
<sequence length="64" mass="7184">MVNDRSGAVREAVYQHGNASHRSQLGSWMLADASRYDRLRLVAELAEEPKDVSKAKLLLPTDEM</sequence>
<reference evidence="1" key="1">
    <citation type="submission" date="2019-11" db="EMBL/GenBank/DDBJ databases">
        <title>Description of new Acetobacter species.</title>
        <authorList>
            <person name="Cleenwerck I."/>
            <person name="Sombolestani A.S."/>
        </authorList>
    </citation>
    <scope>NUCLEOTIDE SEQUENCE</scope>
    <source>
        <strain evidence="1">LMG 1626</strain>
    </source>
</reference>
<comment type="caution">
    <text evidence="1">The sequence shown here is derived from an EMBL/GenBank/DDBJ whole genome shotgun (WGS) entry which is preliminary data.</text>
</comment>
<protein>
    <submittedName>
        <fullName evidence="1">Uncharacterized protein</fullName>
    </submittedName>
</protein>
<evidence type="ECO:0000313" key="1">
    <source>
        <dbReference type="EMBL" id="NHO52420.1"/>
    </source>
</evidence>
<name>A0A967EC04_9PROT</name>
<dbReference type="AlphaFoldDB" id="A0A967EC04"/>
<dbReference type="EMBL" id="WOTH01000001">
    <property type="protein sequence ID" value="NHO52420.1"/>
    <property type="molecule type" value="Genomic_DNA"/>
</dbReference>
<dbReference type="RefSeq" id="WP_166312561.1">
    <property type="nucleotide sequence ID" value="NZ_WOTH01000001.1"/>
</dbReference>
<accession>A0A967EC04</accession>
<dbReference type="Proteomes" id="UP000597459">
    <property type="component" value="Unassembled WGS sequence"/>
</dbReference>
<organism evidence="1 2">
    <name type="scientific">Acetobacter estunensis</name>
    <dbReference type="NCBI Taxonomy" id="104097"/>
    <lineage>
        <taxon>Bacteria</taxon>
        <taxon>Pseudomonadati</taxon>
        <taxon>Pseudomonadota</taxon>
        <taxon>Alphaproteobacteria</taxon>
        <taxon>Acetobacterales</taxon>
        <taxon>Acetobacteraceae</taxon>
        <taxon>Acetobacter</taxon>
    </lineage>
</organism>
<keyword evidence="2" id="KW-1185">Reference proteome</keyword>
<proteinExistence type="predicted"/>